<feature type="domain" description="EF-hand" evidence="11">
    <location>
        <begin position="704"/>
        <end position="739"/>
    </location>
</feature>
<dbReference type="GO" id="GO:0005509">
    <property type="term" value="F:calcium ion binding"/>
    <property type="evidence" value="ECO:0007669"/>
    <property type="project" value="InterPro"/>
</dbReference>
<dbReference type="PRINTS" id="PR01657">
    <property type="entry name" value="MCMFAMILY"/>
</dbReference>
<feature type="domain" description="EF-hand" evidence="11">
    <location>
        <begin position="740"/>
        <end position="775"/>
    </location>
</feature>
<keyword evidence="5" id="KW-0106">Calcium</keyword>
<evidence type="ECO:0000256" key="9">
    <source>
        <dbReference type="RuleBase" id="RU004070"/>
    </source>
</evidence>
<evidence type="ECO:0000259" key="11">
    <source>
        <dbReference type="PROSITE" id="PS50222"/>
    </source>
</evidence>
<evidence type="ECO:0000256" key="1">
    <source>
        <dbReference type="ARBA" id="ARBA00012551"/>
    </source>
</evidence>
<dbReference type="InterPro" id="IPR018247">
    <property type="entry name" value="EF_Hand_1_Ca_BS"/>
</dbReference>
<dbReference type="InterPro" id="IPR001208">
    <property type="entry name" value="MCM_dom"/>
</dbReference>
<evidence type="ECO:0000313" key="13">
    <source>
        <dbReference type="Proteomes" id="UP001189624"/>
    </source>
</evidence>
<keyword evidence="13" id="KW-1185">Reference proteome</keyword>
<accession>A0AA86VH01</accession>
<comment type="similarity">
    <text evidence="9">Belongs to the MCM family.</text>
</comment>
<dbReference type="PROSITE" id="PS00018">
    <property type="entry name" value="EF_HAND_1"/>
    <property type="match status" value="4"/>
</dbReference>
<protein>
    <recommendedName>
        <fullName evidence="1">DNA helicase</fullName>
        <ecNumber evidence="1">3.6.4.12</ecNumber>
    </recommendedName>
</protein>
<dbReference type="InterPro" id="IPR041562">
    <property type="entry name" value="MCM_lid"/>
</dbReference>
<dbReference type="Pfam" id="PF00493">
    <property type="entry name" value="MCM"/>
    <property type="match status" value="3"/>
</dbReference>
<keyword evidence="7 9" id="KW-0238">DNA-binding</keyword>
<evidence type="ECO:0000256" key="3">
    <source>
        <dbReference type="ARBA" id="ARBA00022737"/>
    </source>
</evidence>
<evidence type="ECO:0000256" key="6">
    <source>
        <dbReference type="ARBA" id="ARBA00022840"/>
    </source>
</evidence>
<dbReference type="InterPro" id="IPR012340">
    <property type="entry name" value="NA-bd_OB-fold"/>
</dbReference>
<evidence type="ECO:0000256" key="2">
    <source>
        <dbReference type="ARBA" id="ARBA00022723"/>
    </source>
</evidence>
<reference evidence="12" key="1">
    <citation type="submission" date="2023-10" db="EMBL/GenBank/DDBJ databases">
        <authorList>
            <person name="Domelevo Entfellner J.-B."/>
        </authorList>
    </citation>
    <scope>NUCLEOTIDE SEQUENCE</scope>
</reference>
<dbReference type="PROSITE" id="PS50051">
    <property type="entry name" value="MCM_2"/>
    <property type="match status" value="1"/>
</dbReference>
<keyword evidence="2" id="KW-0479">Metal-binding</keyword>
<dbReference type="InterPro" id="IPR002048">
    <property type="entry name" value="EF_hand_dom"/>
</dbReference>
<dbReference type="InterPro" id="IPR031327">
    <property type="entry name" value="MCM"/>
</dbReference>
<dbReference type="Pfam" id="PF13499">
    <property type="entry name" value="EF-hand_7"/>
    <property type="match status" value="2"/>
</dbReference>
<evidence type="ECO:0000259" key="10">
    <source>
        <dbReference type="PROSITE" id="PS50051"/>
    </source>
</evidence>
<gene>
    <name evidence="12" type="ORF">AYBTSS11_LOCUS19780</name>
</gene>
<dbReference type="Gene3D" id="3.40.50.300">
    <property type="entry name" value="P-loop containing nucleotide triphosphate hydrolases"/>
    <property type="match status" value="1"/>
</dbReference>
<dbReference type="EMBL" id="OY731403">
    <property type="protein sequence ID" value="CAJ1963445.1"/>
    <property type="molecule type" value="Genomic_DNA"/>
</dbReference>
<feature type="domain" description="EF-hand" evidence="11">
    <location>
        <begin position="777"/>
        <end position="812"/>
    </location>
</feature>
<evidence type="ECO:0000256" key="4">
    <source>
        <dbReference type="ARBA" id="ARBA00022741"/>
    </source>
</evidence>
<dbReference type="GO" id="GO:0000724">
    <property type="term" value="P:double-strand break repair via homologous recombination"/>
    <property type="evidence" value="ECO:0007669"/>
    <property type="project" value="TreeGrafter"/>
</dbReference>
<dbReference type="InterPro" id="IPR027417">
    <property type="entry name" value="P-loop_NTPase"/>
</dbReference>
<dbReference type="GO" id="GO:0005634">
    <property type="term" value="C:nucleus"/>
    <property type="evidence" value="ECO:0007669"/>
    <property type="project" value="UniProtKB-SubCell"/>
</dbReference>
<name>A0AA86VH01_9FABA</name>
<dbReference type="Gene3D" id="2.40.50.140">
    <property type="entry name" value="Nucleic acid-binding proteins"/>
    <property type="match status" value="1"/>
</dbReference>
<dbReference type="Pfam" id="PF17207">
    <property type="entry name" value="MCM_OB"/>
    <property type="match status" value="1"/>
</dbReference>
<evidence type="ECO:0000256" key="8">
    <source>
        <dbReference type="ARBA" id="ARBA00047995"/>
    </source>
</evidence>
<dbReference type="Gene3D" id="1.10.238.10">
    <property type="entry name" value="EF-hand"/>
    <property type="match status" value="2"/>
</dbReference>
<dbReference type="Gramene" id="rna-AYBTSS11_LOCUS19780">
    <property type="protein sequence ID" value="CAJ1963445.1"/>
    <property type="gene ID" value="gene-AYBTSS11_LOCUS19780"/>
</dbReference>
<dbReference type="FunFam" id="1.10.238.10:FF:000256">
    <property type="entry name" value="probable calcium-binding protein CML20"/>
    <property type="match status" value="1"/>
</dbReference>
<dbReference type="InterPro" id="IPR011992">
    <property type="entry name" value="EF-hand-dom_pair"/>
</dbReference>
<dbReference type="Pfam" id="PF17855">
    <property type="entry name" value="MCM_lid"/>
    <property type="match status" value="1"/>
</dbReference>
<dbReference type="PANTHER" id="PTHR11630">
    <property type="entry name" value="DNA REPLICATION LICENSING FACTOR MCM FAMILY MEMBER"/>
    <property type="match status" value="1"/>
</dbReference>
<feature type="domain" description="MCM C-terminal AAA(+) ATPase" evidence="10">
    <location>
        <begin position="219"/>
        <end position="487"/>
    </location>
</feature>
<organism evidence="12 13">
    <name type="scientific">Sphenostylis stenocarpa</name>
    <dbReference type="NCBI Taxonomy" id="92480"/>
    <lineage>
        <taxon>Eukaryota</taxon>
        <taxon>Viridiplantae</taxon>
        <taxon>Streptophyta</taxon>
        <taxon>Embryophyta</taxon>
        <taxon>Tracheophyta</taxon>
        <taxon>Spermatophyta</taxon>
        <taxon>Magnoliopsida</taxon>
        <taxon>eudicotyledons</taxon>
        <taxon>Gunneridae</taxon>
        <taxon>Pentapetalae</taxon>
        <taxon>rosids</taxon>
        <taxon>fabids</taxon>
        <taxon>Fabales</taxon>
        <taxon>Fabaceae</taxon>
        <taxon>Papilionoideae</taxon>
        <taxon>50 kb inversion clade</taxon>
        <taxon>NPAAA clade</taxon>
        <taxon>indigoferoid/millettioid clade</taxon>
        <taxon>Phaseoleae</taxon>
        <taxon>Sphenostylis</taxon>
    </lineage>
</organism>
<dbReference type="SUPFAM" id="SSF47473">
    <property type="entry name" value="EF-hand"/>
    <property type="match status" value="1"/>
</dbReference>
<evidence type="ECO:0000313" key="12">
    <source>
        <dbReference type="EMBL" id="CAJ1963445.1"/>
    </source>
</evidence>
<sequence>MCVRNSKPCGGTKFQYVENTIVCHDYQEIKIQESTQVLGVGAIPRSILVILKDDLVDVVKAGGSCDEFMNAIYDFGYGGYDSLLLADDVIVTGVITAKWASELKDVRCDLDPVLIANNVRRVNELKSEIDISDDIVMKFKQFWANFKDSPLKGGILMHTSEIGLHNAALFITYNCWSNPVQTPYVPNLVNDRRNAILRGICPQVFGLFTVKLAGKYVHLALTVIGGVQHVDASGTRVRGESHLLLVGDPGTGKSQFLKFAAKLSNRSVITTGLGSTSAGLTVTAVKDGGILNSPLAIKAIYNHVLVAQEVLDFVDHWEWMLEAGALVLADGGLCCIDEFDRRAGLDLNLIDLTFPTPERFDTLKLGDEVSLHVFMKLESPDLMEILAGLEHDRATIHEAMEQQTISVAKAGLVTTLSTRTTVFGATNPKGQYDPDQRITYGIEFFPLASSLCLKKFTLASVQYLFDIVLVLLDTKNPDWDAVVSSHILSEEEADRTTNDKDLVNSWPLPTLKRYIHYVKDHFRPVLTREAEEVISSYYQLQRKSANHNAARTTVRMLESLIRLAQAHARLMFRNEVTRLDAITAILCIESSMTTSAIVDCIGNALHSNFTDNPDEEFWLNSSMLEGQRFGSQARELSNFLPDVYGSEYVKEETLLNCRKAGKKREESATLFQLWSFRCPISSLYRGESRRYNNKTRGRHHLTTQKKQEIKEAFELFDTDGSGTIDAKELNVAMRALGFEMTEEQIKQMIADVDKDGSGAIDYEEFEYMMTAKIGERDTKEELMKAFHIIDHDNNGKISASDIKRIAKELGQNFTDREIQEMVNEADQDNDREVSPEEFIKMMNRTRYHH</sequence>
<comment type="catalytic activity">
    <reaction evidence="8">
        <text>ATP + H2O = ADP + phosphate + H(+)</text>
        <dbReference type="Rhea" id="RHEA:13065"/>
        <dbReference type="ChEBI" id="CHEBI:15377"/>
        <dbReference type="ChEBI" id="CHEBI:15378"/>
        <dbReference type="ChEBI" id="CHEBI:30616"/>
        <dbReference type="ChEBI" id="CHEBI:43474"/>
        <dbReference type="ChEBI" id="CHEBI:456216"/>
        <dbReference type="EC" id="3.6.4.12"/>
    </reaction>
</comment>
<dbReference type="SUPFAM" id="SSF50249">
    <property type="entry name" value="Nucleic acid-binding proteins"/>
    <property type="match status" value="1"/>
</dbReference>
<dbReference type="SMART" id="SM00054">
    <property type="entry name" value="EFh"/>
    <property type="match status" value="4"/>
</dbReference>
<dbReference type="GO" id="GO:0042555">
    <property type="term" value="C:MCM complex"/>
    <property type="evidence" value="ECO:0007669"/>
    <property type="project" value="TreeGrafter"/>
</dbReference>
<dbReference type="InterPro" id="IPR033762">
    <property type="entry name" value="MCM_OB"/>
</dbReference>
<keyword evidence="6 9" id="KW-0067">ATP-binding</keyword>
<dbReference type="PROSITE" id="PS50222">
    <property type="entry name" value="EF_HAND_2"/>
    <property type="match status" value="4"/>
</dbReference>
<evidence type="ECO:0000256" key="5">
    <source>
        <dbReference type="ARBA" id="ARBA00022837"/>
    </source>
</evidence>
<proteinExistence type="inferred from homology"/>
<dbReference type="EC" id="3.6.4.12" evidence="1"/>
<dbReference type="AlphaFoldDB" id="A0AA86VH01"/>
<dbReference type="SMART" id="SM00350">
    <property type="entry name" value="MCM"/>
    <property type="match status" value="1"/>
</dbReference>
<dbReference type="GO" id="GO:0005524">
    <property type="term" value="F:ATP binding"/>
    <property type="evidence" value="ECO:0007669"/>
    <property type="project" value="UniProtKB-KW"/>
</dbReference>
<dbReference type="SUPFAM" id="SSF52540">
    <property type="entry name" value="P-loop containing nucleoside triphosphate hydrolases"/>
    <property type="match status" value="1"/>
</dbReference>
<evidence type="ECO:0000256" key="7">
    <source>
        <dbReference type="ARBA" id="ARBA00023125"/>
    </source>
</evidence>
<feature type="domain" description="EF-hand" evidence="11">
    <location>
        <begin position="813"/>
        <end position="848"/>
    </location>
</feature>
<dbReference type="GO" id="GO:0016787">
    <property type="term" value="F:hydrolase activity"/>
    <property type="evidence" value="ECO:0007669"/>
    <property type="project" value="UniProtKB-KW"/>
</dbReference>
<keyword evidence="3" id="KW-0677">Repeat</keyword>
<dbReference type="Proteomes" id="UP001189624">
    <property type="component" value="Chromosome 6"/>
</dbReference>
<dbReference type="PANTHER" id="PTHR11630:SF48">
    <property type="entry name" value="DNA HELICASE MCM9"/>
    <property type="match status" value="1"/>
</dbReference>
<dbReference type="FunFam" id="1.10.238.10:FF:000268">
    <property type="entry name" value="Centrin 2"/>
    <property type="match status" value="1"/>
</dbReference>
<dbReference type="GO" id="GO:0003697">
    <property type="term" value="F:single-stranded DNA binding"/>
    <property type="evidence" value="ECO:0007669"/>
    <property type="project" value="TreeGrafter"/>
</dbReference>
<dbReference type="GO" id="GO:0017116">
    <property type="term" value="F:single-stranded DNA helicase activity"/>
    <property type="evidence" value="ECO:0007669"/>
    <property type="project" value="TreeGrafter"/>
</dbReference>
<dbReference type="CDD" id="cd00051">
    <property type="entry name" value="EFh"/>
    <property type="match status" value="2"/>
</dbReference>
<keyword evidence="4 9" id="KW-0547">Nucleotide-binding</keyword>